<proteinExistence type="predicted"/>
<evidence type="ECO:0000313" key="2">
    <source>
        <dbReference type="Proteomes" id="UP000783871"/>
    </source>
</evidence>
<name>A0ABX0ZBM8_9ACTN</name>
<gene>
    <name evidence="1" type="ORF">HCJ94_15160</name>
</gene>
<organism evidence="1 2">
    <name type="scientific">Micromonospora thermarum</name>
    <dbReference type="NCBI Taxonomy" id="2720024"/>
    <lineage>
        <taxon>Bacteria</taxon>
        <taxon>Bacillati</taxon>
        <taxon>Actinomycetota</taxon>
        <taxon>Actinomycetes</taxon>
        <taxon>Micromonosporales</taxon>
        <taxon>Micromonosporaceae</taxon>
        <taxon>Micromonospora</taxon>
    </lineage>
</organism>
<protein>
    <submittedName>
        <fullName evidence="1">Uncharacterized protein</fullName>
    </submittedName>
</protein>
<comment type="caution">
    <text evidence="1">The sequence shown here is derived from an EMBL/GenBank/DDBJ whole genome shotgun (WGS) entry which is preliminary data.</text>
</comment>
<accession>A0ABX0ZBM8</accession>
<dbReference type="RefSeq" id="WP_168001669.1">
    <property type="nucleotide sequence ID" value="NZ_JAATEO010000015.1"/>
</dbReference>
<evidence type="ECO:0000313" key="1">
    <source>
        <dbReference type="EMBL" id="NJP33290.1"/>
    </source>
</evidence>
<dbReference type="Proteomes" id="UP000783871">
    <property type="component" value="Unassembled WGS sequence"/>
</dbReference>
<dbReference type="EMBL" id="JAATEO010000015">
    <property type="protein sequence ID" value="NJP33290.1"/>
    <property type="molecule type" value="Genomic_DNA"/>
</dbReference>
<sequence length="60" mass="6906">MNDEQTLEFFGTRTPTPAQVVEWMKDFNPSSIRERWQGVYVVSQIDGRPAQIHFTGFSGD</sequence>
<reference evidence="1 2" key="1">
    <citation type="submission" date="2020-03" db="EMBL/GenBank/DDBJ databases">
        <title>WGS of actinomycetes isolated from Thailand.</title>
        <authorList>
            <person name="Thawai C."/>
        </authorList>
    </citation>
    <scope>NUCLEOTIDE SEQUENCE [LARGE SCALE GENOMIC DNA]</scope>
    <source>
        <strain evidence="1 2">HSS6-12</strain>
    </source>
</reference>
<keyword evidence="2" id="KW-1185">Reference proteome</keyword>